<keyword evidence="2" id="KW-1185">Reference proteome</keyword>
<organism evidence="1 2">
    <name type="scientific">Dioscorea zingiberensis</name>
    <dbReference type="NCBI Taxonomy" id="325984"/>
    <lineage>
        <taxon>Eukaryota</taxon>
        <taxon>Viridiplantae</taxon>
        <taxon>Streptophyta</taxon>
        <taxon>Embryophyta</taxon>
        <taxon>Tracheophyta</taxon>
        <taxon>Spermatophyta</taxon>
        <taxon>Magnoliopsida</taxon>
        <taxon>Liliopsida</taxon>
        <taxon>Dioscoreales</taxon>
        <taxon>Dioscoreaceae</taxon>
        <taxon>Dioscorea</taxon>
    </lineage>
</organism>
<proteinExistence type="predicted"/>
<evidence type="ECO:0000313" key="2">
    <source>
        <dbReference type="Proteomes" id="UP001085076"/>
    </source>
</evidence>
<name>A0A9D5C561_9LILI</name>
<dbReference type="PANTHER" id="PTHR31807:SF37">
    <property type="entry name" value="HAUS AUGMIN-LIKE COMPLEX SUBUNIT 8"/>
    <property type="match status" value="1"/>
</dbReference>
<dbReference type="GO" id="GO:0005737">
    <property type="term" value="C:cytoplasm"/>
    <property type="evidence" value="ECO:0007669"/>
    <property type="project" value="TreeGrafter"/>
</dbReference>
<dbReference type="AlphaFoldDB" id="A0A9D5C561"/>
<dbReference type="PANTHER" id="PTHR31807">
    <property type="entry name" value="AUGMIN FAMILY MEMBER"/>
    <property type="match status" value="1"/>
</dbReference>
<dbReference type="EMBL" id="JAGGNH010000008">
    <property type="protein sequence ID" value="KAJ0966475.1"/>
    <property type="molecule type" value="Genomic_DNA"/>
</dbReference>
<sequence length="95" mass="10776">MRVGRCSRAVEVIVRKLVLQLDVMQKQWVPPLVFVIQGGVGMNLLASELSDAAAKERAMFNECRELLSSTAAIQVQESSLRTHLIQLRQDFYKMK</sequence>
<accession>A0A9D5C561</accession>
<comment type="caution">
    <text evidence="1">The sequence shown here is derived from an EMBL/GenBank/DDBJ whole genome shotgun (WGS) entry which is preliminary data.</text>
</comment>
<dbReference type="GO" id="GO:0008017">
    <property type="term" value="F:microtubule binding"/>
    <property type="evidence" value="ECO:0007669"/>
    <property type="project" value="TreeGrafter"/>
</dbReference>
<gene>
    <name evidence="1" type="ORF">J5N97_027613</name>
</gene>
<dbReference type="GO" id="GO:0005880">
    <property type="term" value="C:nuclear microtubule"/>
    <property type="evidence" value="ECO:0007669"/>
    <property type="project" value="TreeGrafter"/>
</dbReference>
<dbReference type="OrthoDB" id="1924320at2759"/>
<dbReference type="GO" id="GO:0051225">
    <property type="term" value="P:spindle assembly"/>
    <property type="evidence" value="ECO:0007669"/>
    <property type="project" value="TreeGrafter"/>
</dbReference>
<reference evidence="1" key="1">
    <citation type="submission" date="2021-03" db="EMBL/GenBank/DDBJ databases">
        <authorList>
            <person name="Li Z."/>
            <person name="Yang C."/>
        </authorList>
    </citation>
    <scope>NUCLEOTIDE SEQUENCE</scope>
    <source>
        <strain evidence="1">Dzin_1.0</strain>
        <tissue evidence="1">Leaf</tissue>
    </source>
</reference>
<dbReference type="Proteomes" id="UP001085076">
    <property type="component" value="Miscellaneous, Linkage group lg08"/>
</dbReference>
<reference evidence="1" key="2">
    <citation type="journal article" date="2022" name="Hortic Res">
        <title>The genome of Dioscorea zingiberensis sheds light on the biosynthesis, origin and evolution of the medicinally important diosgenin saponins.</title>
        <authorList>
            <person name="Li Y."/>
            <person name="Tan C."/>
            <person name="Li Z."/>
            <person name="Guo J."/>
            <person name="Li S."/>
            <person name="Chen X."/>
            <person name="Wang C."/>
            <person name="Dai X."/>
            <person name="Yang H."/>
            <person name="Song W."/>
            <person name="Hou L."/>
            <person name="Xu J."/>
            <person name="Tong Z."/>
            <person name="Xu A."/>
            <person name="Yuan X."/>
            <person name="Wang W."/>
            <person name="Yang Q."/>
            <person name="Chen L."/>
            <person name="Sun Z."/>
            <person name="Wang K."/>
            <person name="Pan B."/>
            <person name="Chen J."/>
            <person name="Bao Y."/>
            <person name="Liu F."/>
            <person name="Qi X."/>
            <person name="Gang D.R."/>
            <person name="Wen J."/>
            <person name="Li J."/>
        </authorList>
    </citation>
    <scope>NUCLEOTIDE SEQUENCE</scope>
    <source>
        <strain evidence="1">Dzin_1.0</strain>
    </source>
</reference>
<evidence type="ECO:0000313" key="1">
    <source>
        <dbReference type="EMBL" id="KAJ0966475.1"/>
    </source>
</evidence>
<protein>
    <submittedName>
        <fullName evidence="1">Uncharacterized protein</fullName>
    </submittedName>
</protein>